<feature type="region of interest" description="Disordered" evidence="1">
    <location>
        <begin position="56"/>
        <end position="85"/>
    </location>
</feature>
<accession>A0ABN9VKP2</accession>
<dbReference type="Proteomes" id="UP001189429">
    <property type="component" value="Unassembled WGS sequence"/>
</dbReference>
<protein>
    <recommendedName>
        <fullName evidence="4">RNA-directed RNA polymerase</fullName>
    </recommendedName>
</protein>
<organism evidence="2 3">
    <name type="scientific">Prorocentrum cordatum</name>
    <dbReference type="NCBI Taxonomy" id="2364126"/>
    <lineage>
        <taxon>Eukaryota</taxon>
        <taxon>Sar</taxon>
        <taxon>Alveolata</taxon>
        <taxon>Dinophyceae</taxon>
        <taxon>Prorocentrales</taxon>
        <taxon>Prorocentraceae</taxon>
        <taxon>Prorocentrum</taxon>
    </lineage>
</organism>
<comment type="caution">
    <text evidence="2">The sequence shown here is derived from an EMBL/GenBank/DDBJ whole genome shotgun (WGS) entry which is preliminary data.</text>
</comment>
<dbReference type="EMBL" id="CAUYUJ010017329">
    <property type="protein sequence ID" value="CAK0873862.1"/>
    <property type="molecule type" value="Genomic_DNA"/>
</dbReference>
<gene>
    <name evidence="2" type="ORF">PCOR1329_LOCUS58947</name>
</gene>
<evidence type="ECO:0000313" key="3">
    <source>
        <dbReference type="Proteomes" id="UP001189429"/>
    </source>
</evidence>
<proteinExistence type="predicted"/>
<sequence length="300" mass="32802">MAALSPERAVLEDAVADLVVAASRGTLRASPPPWAHAMAGTRFARRCRAAAEESRRGLQAQEWARGDGSALAEDGTARHGFGAGRGGVTGRAHIDTVASHVRATETMRKWLVRARCPVARDDRAYINYVRARDGEPCGQTVPNQPLRAMVWTERVAGAVVANAEMPLRVGSAFAGVLEQLLIDEDLARYMRGLAWPRLVKMLAVLRYDDHSMLPPRRLAIVDGKLIATLRRTRTSRAGRTMPELPLVVSRACYVLAQRGHRPAMQDVVRKPAGYAEAAAACQEVLQRMLKPAAYTGVRIR</sequence>
<name>A0ABN9VKP2_9DINO</name>
<evidence type="ECO:0000313" key="2">
    <source>
        <dbReference type="EMBL" id="CAK0873862.1"/>
    </source>
</evidence>
<evidence type="ECO:0008006" key="4">
    <source>
        <dbReference type="Google" id="ProtNLM"/>
    </source>
</evidence>
<evidence type="ECO:0000256" key="1">
    <source>
        <dbReference type="SAM" id="MobiDB-lite"/>
    </source>
</evidence>
<reference evidence="2" key="1">
    <citation type="submission" date="2023-10" db="EMBL/GenBank/DDBJ databases">
        <authorList>
            <person name="Chen Y."/>
            <person name="Shah S."/>
            <person name="Dougan E. K."/>
            <person name="Thang M."/>
            <person name="Chan C."/>
        </authorList>
    </citation>
    <scope>NUCLEOTIDE SEQUENCE [LARGE SCALE GENOMIC DNA]</scope>
</reference>
<keyword evidence="3" id="KW-1185">Reference proteome</keyword>